<keyword evidence="3" id="KW-1185">Reference proteome</keyword>
<proteinExistence type="predicted"/>
<gene>
    <name evidence="2" type="ORF">POCTA_138.1.T1020141</name>
</gene>
<feature type="transmembrane region" description="Helical" evidence="1">
    <location>
        <begin position="1304"/>
        <end position="1324"/>
    </location>
</feature>
<keyword evidence="1" id="KW-0472">Membrane</keyword>
<dbReference type="OrthoDB" id="311595at2759"/>
<evidence type="ECO:0000313" key="3">
    <source>
        <dbReference type="Proteomes" id="UP000683925"/>
    </source>
</evidence>
<evidence type="ECO:0008006" key="4">
    <source>
        <dbReference type="Google" id="ProtNLM"/>
    </source>
</evidence>
<accession>A0A8S1WVC3</accession>
<name>A0A8S1WVC3_PAROT</name>
<organism evidence="2 3">
    <name type="scientific">Paramecium octaurelia</name>
    <dbReference type="NCBI Taxonomy" id="43137"/>
    <lineage>
        <taxon>Eukaryota</taxon>
        <taxon>Sar</taxon>
        <taxon>Alveolata</taxon>
        <taxon>Ciliophora</taxon>
        <taxon>Intramacronucleata</taxon>
        <taxon>Oligohymenophorea</taxon>
        <taxon>Peniculida</taxon>
        <taxon>Parameciidae</taxon>
        <taxon>Paramecium</taxon>
    </lineage>
</organism>
<protein>
    <recommendedName>
        <fullName evidence="4">Transmembrane protein</fullName>
    </recommendedName>
</protein>
<evidence type="ECO:0000256" key="1">
    <source>
        <dbReference type="SAM" id="Phobius"/>
    </source>
</evidence>
<evidence type="ECO:0000313" key="2">
    <source>
        <dbReference type="EMBL" id="CAD8192570.1"/>
    </source>
</evidence>
<dbReference type="Proteomes" id="UP000683925">
    <property type="component" value="Unassembled WGS sequence"/>
</dbReference>
<keyword evidence="1" id="KW-1133">Transmembrane helix</keyword>
<comment type="caution">
    <text evidence="2">The sequence shown here is derived from an EMBL/GenBank/DDBJ whole genome shotgun (WGS) entry which is preliminary data.</text>
</comment>
<reference evidence="2" key="1">
    <citation type="submission" date="2021-01" db="EMBL/GenBank/DDBJ databases">
        <authorList>
            <consortium name="Genoscope - CEA"/>
            <person name="William W."/>
        </authorList>
    </citation>
    <scope>NUCLEOTIDE SEQUENCE</scope>
</reference>
<keyword evidence="1" id="KW-0812">Transmembrane</keyword>
<sequence length="1342" mass="155895">MNTMGAFPQFSFTKEQAISLYPTEGEFFEYYIDTTVLDQQLICKIDPYVPNVQIMNLCEEIYQIQGNQFISMSSNNTHFGTLSFQNEVYIYQWKDQLFEQVGESVKIDASFSCFNINLSYDFKILIDCYQNNQLLFIQIMEAQSIIAYSIQSSSPSSTKIQSIINGTNAFIVYAQYFENYSILSLFSSQFVNESSLTNQFVDFDIPLTISPNIYIITNQVLFQLTISSDSQLCLKNQFSYNDMNNFTCINVYYDLQIFSQCDQILLMQTLPYQEICIISLLGCENQVLMIDKDCQFVFEPISKILQNNQFIIYKLNDTISIQEKQSNGVVSYELNHQINSLIYLNSANELFVFNSQITVYKIQFPSLQVNLTNLENVGNNYTFLLKCQNKGQFTFSKVYLQELSQNDTNVYVMFNQYLPQNQTSLNLKVTSFFVSFSGQLLQYQQNPIGIPLNFTLIAQQQAGQINQSYSLVQSLSMSLYYSQQILIGYNNYSIDILLNQVTSPESGYQFTIISSINTSANASSLQVGYSIFPLVILIGLRANNTIYLYQYQHDTNRLISYSNNTFQQQFSDFLVTYNNIIILFPNEEIQIMTLQFTNIITLNQQSISKFFRNIQFNPIQIVMNTQLQSSLLYINNRQEVIRISINQNNLPIPISLIQVNFTIKQINLINHQLILSYLCNNGQNLCFSVWNVQYLQKSYHVKNLYSLNIENVIKISSDSIFLYVTFSNYTVYAYNPSLPYHQSLYYMLNFSSPILCSQAITSYYIYQPQYQYLFSMVLLSNNSIYELYEFQKYETSVESQDQVFNYSISYPQYIYNYTVTSALNDKALQQTPNQSIIIYSNFTVFLNQSNLSINLSFDNIIPGSKNFSYPMNLILDRQVGYCGSTNLTSAYDFNKYCSITQQFFHQSSSIPNLSNFSLVTSIKNQCFALQNNSHLQIVNSGLNYISNFNYSNLKQKECLKSASDDYTLYSICENSTSQYLLNFTLNCEGDIVLVDTIQLSVRFQNIQKMSTLLNQIFILGTLENSLQQLYWFYQSYNIILEIDNTNEFAEDLFVCNDFSIVQIQQQIQNHIPQKIIFFYAQAYQIFGRIMLIDDSEIKIREPISVIIYYCDQQQVCYEPLISYSLVQIIQKYTQSLTMLVGNIYFSSIVEIRLKQFQKSGYQPYSGIAIRTIPNYGNSSNNGNSFYQNGVLMQQFQYNKTNIIGVYYLNHLLDGNLLEPILMQGSFNTPITDYAMIVNQQYQYGTSLYFYNKSIYNYSIGTWILNCLANTRQNYIDISIFCLNEFQNGTYNIKFYLPPQFHFNFGPSVYVLFSLIFLLLLYFYLKIIRKTKNSGYIFSEIEL</sequence>
<dbReference type="OMA" id="ANTRQNY"/>
<dbReference type="EMBL" id="CAJJDP010000102">
    <property type="protein sequence ID" value="CAD8192570.1"/>
    <property type="molecule type" value="Genomic_DNA"/>
</dbReference>